<gene>
    <name evidence="10" type="primary">mtrG</name>
    <name evidence="12" type="ORF">ENONAMDD_00010</name>
</gene>
<evidence type="ECO:0000256" key="11">
    <source>
        <dbReference type="SAM" id="Coils"/>
    </source>
</evidence>
<name>A0A7G9Z3I5_9EURY</name>
<evidence type="ECO:0000256" key="8">
    <source>
        <dbReference type="ARBA" id="ARBA00022994"/>
    </source>
</evidence>
<feature type="coiled-coil region" evidence="11">
    <location>
        <begin position="1"/>
        <end position="28"/>
    </location>
</feature>
<evidence type="ECO:0000256" key="1">
    <source>
        <dbReference type="ARBA" id="ARBA00022475"/>
    </source>
</evidence>
<evidence type="ECO:0000256" key="6">
    <source>
        <dbReference type="ARBA" id="ARBA00022967"/>
    </source>
</evidence>
<evidence type="ECO:0000256" key="3">
    <source>
        <dbReference type="ARBA" id="ARBA00022603"/>
    </source>
</evidence>
<dbReference type="EC" id="7.2.1.4" evidence="10"/>
<evidence type="ECO:0000256" key="5">
    <source>
        <dbReference type="ARBA" id="ARBA00022692"/>
    </source>
</evidence>
<dbReference type="InterPro" id="IPR005866">
    <property type="entry name" value="THM_MeTrfase_su_G"/>
</dbReference>
<evidence type="ECO:0000256" key="2">
    <source>
        <dbReference type="ARBA" id="ARBA00022563"/>
    </source>
</evidence>
<keyword evidence="2 10" id="KW-0554">One-carbon metabolism</keyword>
<keyword evidence="5 10" id="KW-0812">Transmembrane</keyword>
<dbReference type="EMBL" id="MT631594">
    <property type="protein sequence ID" value="QNO54819.1"/>
    <property type="molecule type" value="Genomic_DNA"/>
</dbReference>
<comment type="subunit">
    <text evidence="10">The complex is composed of 8 subunits; MtrA, MtrB, MtrC, MtrD, MtrE, MtrF, MtrG and MtrH.</text>
</comment>
<comment type="subcellular location">
    <subcellularLocation>
        <location evidence="10">Cell membrane</location>
        <topology evidence="10">Single-pass membrane protein</topology>
    </subcellularLocation>
</comment>
<keyword evidence="1 10" id="KW-1003">Cell membrane</keyword>
<organism evidence="12">
    <name type="scientific">Candidatus Methanophaga sp. ANME-1 ERB7</name>
    <dbReference type="NCBI Taxonomy" id="2759913"/>
    <lineage>
        <taxon>Archaea</taxon>
        <taxon>Methanobacteriati</taxon>
        <taxon>Methanobacteriota</taxon>
        <taxon>Stenosarchaea group</taxon>
        <taxon>Methanomicrobia</taxon>
        <taxon>Candidatus Methanophagales</taxon>
        <taxon>Candidatus Methanophagaceae</taxon>
        <taxon>Candidatus Methanophaga</taxon>
    </lineage>
</organism>
<dbReference type="GO" id="GO:0006730">
    <property type="term" value="P:one-carbon metabolic process"/>
    <property type="evidence" value="ECO:0007669"/>
    <property type="project" value="UniProtKB-UniRule"/>
</dbReference>
<accession>A0A7G9Z3I5</accession>
<keyword evidence="3 10" id="KW-0489">Methyltransferase</keyword>
<evidence type="ECO:0000256" key="10">
    <source>
        <dbReference type="HAMAP-Rule" id="MF_01500"/>
    </source>
</evidence>
<keyword evidence="11" id="KW-0175">Coiled coil</keyword>
<dbReference type="GO" id="GO:0019386">
    <property type="term" value="P:methanogenesis, from carbon dioxide"/>
    <property type="evidence" value="ECO:0007669"/>
    <property type="project" value="UniProtKB-UniRule"/>
</dbReference>
<keyword evidence="8 10" id="KW-0484">Methanogenesis</keyword>
<sequence length="90" mass="10007">MAEEEKSEEEVVEELEKLEEVLEKELSVPIPIAITPPEHTKLLDRLNVMDEKVEFVAGELAQKQGEKIGSALGILYGAVVGILLFVMFLI</sequence>
<keyword evidence="6 10" id="KW-1278">Translocase</keyword>
<dbReference type="GO" id="GO:0032259">
    <property type="term" value="P:methylation"/>
    <property type="evidence" value="ECO:0007669"/>
    <property type="project" value="UniProtKB-KW"/>
</dbReference>
<comment type="function">
    <text evidence="10">Part of a complex that catalyzes the formation of methyl-coenzyme M and tetrahydromethanopterin from coenzyme M and methyl-tetrahydromethanopterin. This is an energy-conserving, sodium-ion translocating step.</text>
</comment>
<dbReference type="UniPathway" id="UPA00640">
    <property type="reaction ID" value="UER00698"/>
</dbReference>
<evidence type="ECO:0000313" key="12">
    <source>
        <dbReference type="EMBL" id="QNO54819.1"/>
    </source>
</evidence>
<comment type="catalytic activity">
    <reaction evidence="10">
        <text>5-methyl-5,6,7,8-tetrahydromethanopterin + coenzyme M + 2 Na(+)(in) = 5,6,7,8-tetrahydromethanopterin + methyl-coenzyme M + 2 Na(+)(out)</text>
        <dbReference type="Rhea" id="RHEA:53492"/>
        <dbReference type="ChEBI" id="CHEBI:29101"/>
        <dbReference type="ChEBI" id="CHEBI:58103"/>
        <dbReference type="ChEBI" id="CHEBI:58116"/>
        <dbReference type="ChEBI" id="CHEBI:58286"/>
        <dbReference type="ChEBI" id="CHEBI:58319"/>
        <dbReference type="EC" id="7.2.1.4"/>
    </reaction>
</comment>
<keyword evidence="4 10" id="KW-0808">Transferase</keyword>
<dbReference type="GO" id="GO:0030269">
    <property type="term" value="F:tetrahydromethanopterin S-methyltransferase activity"/>
    <property type="evidence" value="ECO:0007669"/>
    <property type="project" value="UniProtKB-UniRule"/>
</dbReference>
<evidence type="ECO:0000256" key="9">
    <source>
        <dbReference type="ARBA" id="ARBA00023136"/>
    </source>
</evidence>
<proteinExistence type="inferred from homology"/>
<feature type="transmembrane region" description="Helical" evidence="10">
    <location>
        <begin position="68"/>
        <end position="89"/>
    </location>
</feature>
<keyword evidence="7 10" id="KW-1133">Transmembrane helix</keyword>
<dbReference type="NCBIfam" id="TIGR01149">
    <property type="entry name" value="mtrG"/>
    <property type="match status" value="1"/>
</dbReference>
<reference evidence="12" key="1">
    <citation type="submission" date="2020-06" db="EMBL/GenBank/DDBJ databases">
        <title>Unique genomic features of the anaerobic methanotrophic archaea.</title>
        <authorList>
            <person name="Chadwick G.L."/>
            <person name="Skennerton C.T."/>
            <person name="Laso-Perez R."/>
            <person name="Leu A.O."/>
            <person name="Speth D.R."/>
            <person name="Yu H."/>
            <person name="Morgan-Lang C."/>
            <person name="Hatzenpichler R."/>
            <person name="Goudeau D."/>
            <person name="Malmstrom R."/>
            <person name="Brazelton W.J."/>
            <person name="Woyke T."/>
            <person name="Hallam S.J."/>
            <person name="Tyson G.W."/>
            <person name="Wegener G."/>
            <person name="Boetius A."/>
            <person name="Orphan V."/>
        </authorList>
    </citation>
    <scope>NUCLEOTIDE SEQUENCE</scope>
</reference>
<protein>
    <recommendedName>
        <fullName evidence="10">Tetrahydromethanopterin S-methyltransferase subunit G</fullName>
        <ecNumber evidence="10">7.2.1.4</ecNumber>
    </recommendedName>
    <alternativeName>
        <fullName evidence="10">N5-methyltetrahydromethanopterin--coenzyme M methyltransferase subunit G</fullName>
    </alternativeName>
</protein>
<evidence type="ECO:0000256" key="7">
    <source>
        <dbReference type="ARBA" id="ARBA00022989"/>
    </source>
</evidence>
<dbReference type="Pfam" id="PF04210">
    <property type="entry name" value="MtrG"/>
    <property type="match status" value="1"/>
</dbReference>
<dbReference type="GO" id="GO:0005886">
    <property type="term" value="C:plasma membrane"/>
    <property type="evidence" value="ECO:0007669"/>
    <property type="project" value="UniProtKB-SubCell"/>
</dbReference>
<comment type="similarity">
    <text evidence="10">Belongs to the MtrG family.</text>
</comment>
<dbReference type="HAMAP" id="MF_01500">
    <property type="entry name" value="MtrG"/>
    <property type="match status" value="1"/>
</dbReference>
<keyword evidence="9 10" id="KW-0472">Membrane</keyword>
<evidence type="ECO:0000256" key="4">
    <source>
        <dbReference type="ARBA" id="ARBA00022679"/>
    </source>
</evidence>
<comment type="pathway">
    <text evidence="10">One-carbon metabolism; methanogenesis from CO(2); methyl-coenzyme M from 5,10-methylene-5,6,7,8-tetrahydromethanopterin: step 2/2.</text>
</comment>
<dbReference type="AlphaFoldDB" id="A0A7G9Z3I5"/>